<evidence type="ECO:0000259" key="10">
    <source>
        <dbReference type="PROSITE" id="PS50109"/>
    </source>
</evidence>
<dbReference type="InterPro" id="IPR036097">
    <property type="entry name" value="HisK_dim/P_sf"/>
</dbReference>
<comment type="catalytic activity">
    <reaction evidence="1">
        <text>ATP + protein L-histidine = ADP + protein N-phospho-L-histidine.</text>
        <dbReference type="EC" id="2.7.13.3"/>
    </reaction>
</comment>
<dbReference type="SUPFAM" id="SSF55874">
    <property type="entry name" value="ATPase domain of HSP90 chaperone/DNA topoisomerase II/histidine kinase"/>
    <property type="match status" value="1"/>
</dbReference>
<dbReference type="RefSeq" id="WP_214301692.1">
    <property type="nucleotide sequence ID" value="NZ_JAHDYS010000029.1"/>
</dbReference>
<dbReference type="InterPro" id="IPR005467">
    <property type="entry name" value="His_kinase_dom"/>
</dbReference>
<feature type="domain" description="Histidine kinase" evidence="10">
    <location>
        <begin position="216"/>
        <end position="427"/>
    </location>
</feature>
<dbReference type="InterPro" id="IPR036890">
    <property type="entry name" value="HATPase_C_sf"/>
</dbReference>
<keyword evidence="9" id="KW-0175">Coiled coil</keyword>
<evidence type="ECO:0000256" key="8">
    <source>
        <dbReference type="ARBA" id="ARBA00023012"/>
    </source>
</evidence>
<feature type="coiled-coil region" evidence="9">
    <location>
        <begin position="141"/>
        <end position="194"/>
    </location>
</feature>
<dbReference type="Pfam" id="PF02518">
    <property type="entry name" value="HATPase_c"/>
    <property type="match status" value="1"/>
</dbReference>
<dbReference type="SUPFAM" id="SSF52172">
    <property type="entry name" value="CheY-like"/>
    <property type="match status" value="1"/>
</dbReference>
<dbReference type="InterPro" id="IPR003661">
    <property type="entry name" value="HisK_dim/P_dom"/>
</dbReference>
<keyword evidence="5" id="KW-0547">Nucleotide-binding</keyword>
<evidence type="ECO:0000256" key="1">
    <source>
        <dbReference type="ARBA" id="ARBA00000085"/>
    </source>
</evidence>
<gene>
    <name evidence="11" type="ORF">KJB30_17645</name>
</gene>
<evidence type="ECO:0000256" key="5">
    <source>
        <dbReference type="ARBA" id="ARBA00022741"/>
    </source>
</evidence>
<dbReference type="SUPFAM" id="SSF47384">
    <property type="entry name" value="Homodimeric domain of signal transducing histidine kinase"/>
    <property type="match status" value="1"/>
</dbReference>
<evidence type="ECO:0000313" key="11">
    <source>
        <dbReference type="EMBL" id="MBT1073607.1"/>
    </source>
</evidence>
<dbReference type="Gene3D" id="3.30.565.10">
    <property type="entry name" value="Histidine kinase-like ATPase, C-terminal domain"/>
    <property type="match status" value="1"/>
</dbReference>
<dbReference type="EMBL" id="JAHDYS010000029">
    <property type="protein sequence ID" value="MBT1073607.1"/>
    <property type="molecule type" value="Genomic_DNA"/>
</dbReference>
<dbReference type="InterPro" id="IPR003594">
    <property type="entry name" value="HATPase_dom"/>
</dbReference>
<reference evidence="11 12" key="1">
    <citation type="submission" date="2021-05" db="EMBL/GenBank/DDBJ databases">
        <title>The draft genome of Geobacter chapellei DSM 13688.</title>
        <authorList>
            <person name="Xu Z."/>
            <person name="Masuda Y."/>
            <person name="Itoh H."/>
            <person name="Senoo K."/>
        </authorList>
    </citation>
    <scope>NUCLEOTIDE SEQUENCE [LARGE SCALE GENOMIC DNA]</scope>
    <source>
        <strain evidence="11 12">DSM 13688</strain>
    </source>
</reference>
<dbReference type="CDD" id="cd00082">
    <property type="entry name" value="HisKA"/>
    <property type="match status" value="1"/>
</dbReference>
<comment type="caution">
    <text evidence="11">The sequence shown here is derived from an EMBL/GenBank/DDBJ whole genome shotgun (WGS) entry which is preliminary data.</text>
</comment>
<sequence length="427" mass="47875">MAFDEGTYGANEMRVIVLLPKSPDAGSILRVLEGMGVTSRMCATSEELCAEIERGVGALMIEEHVLSTGIGACLHALLDRQPSWSELPIIVLLSHGPETQIARDALLLHGDVSLVERPVRVNTLVAVVRSALRSRRRQFVVRDQLLALEQSERRLQKAKDELDVRVQDRTELLSNALEKLLVESTERLQVAEELRRKEQLLMQQNRLAAMGEMLVSISHQWRQPLNVLGLILQELNRSYQRGTVTSEFVEVRVSRAKQVITHMSQTIDDFRNFLNPDKIKVLFTVKDVVETTLSMVEGSFKEIMANVKLIAEDNVFIEGYRNEYAQAVMNILVNARDVFKERDVAHPQLTITISTENGRSVVTFADNAGGIAGNVMGRIFDPYFTTKAPDKGTGIGLFMSKMIIERNMNGSLSVRNTDEGAEFRIEV</sequence>
<evidence type="ECO:0000256" key="3">
    <source>
        <dbReference type="ARBA" id="ARBA00022553"/>
    </source>
</evidence>
<dbReference type="PROSITE" id="PS50109">
    <property type="entry name" value="HIS_KIN"/>
    <property type="match status" value="1"/>
</dbReference>
<evidence type="ECO:0000256" key="6">
    <source>
        <dbReference type="ARBA" id="ARBA00022777"/>
    </source>
</evidence>
<dbReference type="SMART" id="SM00387">
    <property type="entry name" value="HATPase_c"/>
    <property type="match status" value="1"/>
</dbReference>
<protein>
    <recommendedName>
        <fullName evidence="2">histidine kinase</fullName>
        <ecNumber evidence="2">2.7.13.3</ecNumber>
    </recommendedName>
</protein>
<proteinExistence type="predicted"/>
<keyword evidence="3" id="KW-0597">Phosphoprotein</keyword>
<keyword evidence="8" id="KW-0902">Two-component regulatory system</keyword>
<keyword evidence="12" id="KW-1185">Reference proteome</keyword>
<dbReference type="InterPro" id="IPR004358">
    <property type="entry name" value="Sig_transdc_His_kin-like_C"/>
</dbReference>
<keyword evidence="7" id="KW-0067">ATP-binding</keyword>
<evidence type="ECO:0000313" key="12">
    <source>
        <dbReference type="Proteomes" id="UP000784128"/>
    </source>
</evidence>
<evidence type="ECO:0000256" key="9">
    <source>
        <dbReference type="SAM" id="Coils"/>
    </source>
</evidence>
<evidence type="ECO:0000256" key="4">
    <source>
        <dbReference type="ARBA" id="ARBA00022679"/>
    </source>
</evidence>
<dbReference type="Proteomes" id="UP000784128">
    <property type="component" value="Unassembled WGS sequence"/>
</dbReference>
<accession>A0ABS5UD41</accession>
<dbReference type="InterPro" id="IPR011006">
    <property type="entry name" value="CheY-like_superfamily"/>
</dbReference>
<dbReference type="PANTHER" id="PTHR43065:SF10">
    <property type="entry name" value="PEROXIDE STRESS-ACTIVATED HISTIDINE KINASE MAK3"/>
    <property type="match status" value="1"/>
</dbReference>
<evidence type="ECO:0000256" key="7">
    <source>
        <dbReference type="ARBA" id="ARBA00022840"/>
    </source>
</evidence>
<keyword evidence="4" id="KW-0808">Transferase</keyword>
<name>A0ABS5UD41_9BACT</name>
<dbReference type="PANTHER" id="PTHR43065">
    <property type="entry name" value="SENSOR HISTIDINE KINASE"/>
    <property type="match status" value="1"/>
</dbReference>
<dbReference type="Gene3D" id="1.10.287.130">
    <property type="match status" value="1"/>
</dbReference>
<dbReference type="PRINTS" id="PR00344">
    <property type="entry name" value="BCTRLSENSOR"/>
</dbReference>
<evidence type="ECO:0000256" key="2">
    <source>
        <dbReference type="ARBA" id="ARBA00012438"/>
    </source>
</evidence>
<organism evidence="11 12">
    <name type="scientific">Pelotalea chapellei</name>
    <dbReference type="NCBI Taxonomy" id="44671"/>
    <lineage>
        <taxon>Bacteria</taxon>
        <taxon>Pseudomonadati</taxon>
        <taxon>Thermodesulfobacteriota</taxon>
        <taxon>Desulfuromonadia</taxon>
        <taxon>Geobacterales</taxon>
        <taxon>Geobacteraceae</taxon>
        <taxon>Pelotalea</taxon>
    </lineage>
</organism>
<dbReference type="EC" id="2.7.13.3" evidence="2"/>
<keyword evidence="6" id="KW-0418">Kinase</keyword>